<accession>A0A2S8SSJ0</accession>
<evidence type="ECO:0000256" key="2">
    <source>
        <dbReference type="SAM" id="SignalP"/>
    </source>
</evidence>
<reference evidence="3 4" key="1">
    <citation type="journal article" date="2018" name="Syst. Appl. Microbiol.">
        <title>Abditibacterium utsteinense sp. nov., the first cultivated member of candidate phylum FBP, isolated from ice-free Antarctic soil samples.</title>
        <authorList>
            <person name="Tahon G."/>
            <person name="Tytgat B."/>
            <person name="Lebbe L."/>
            <person name="Carlier A."/>
            <person name="Willems A."/>
        </authorList>
    </citation>
    <scope>NUCLEOTIDE SEQUENCE [LARGE SCALE GENOMIC DNA]</scope>
    <source>
        <strain evidence="3 4">LMG 29911</strain>
    </source>
</reference>
<dbReference type="RefSeq" id="WP_123580615.1">
    <property type="nucleotide sequence ID" value="NZ_NIGF01000009.1"/>
</dbReference>
<keyword evidence="4" id="KW-1185">Reference proteome</keyword>
<evidence type="ECO:0000313" key="3">
    <source>
        <dbReference type="EMBL" id="PQV63782.1"/>
    </source>
</evidence>
<dbReference type="Proteomes" id="UP000237684">
    <property type="component" value="Unassembled WGS sequence"/>
</dbReference>
<evidence type="ECO:0008006" key="5">
    <source>
        <dbReference type="Google" id="ProtNLM"/>
    </source>
</evidence>
<feature type="compositionally biased region" description="Low complexity" evidence="1">
    <location>
        <begin position="330"/>
        <end position="340"/>
    </location>
</feature>
<dbReference type="InParanoid" id="A0A2S8SSJ0"/>
<name>A0A2S8SSJ0_9BACT</name>
<dbReference type="EMBL" id="NIGF01000009">
    <property type="protein sequence ID" value="PQV63782.1"/>
    <property type="molecule type" value="Genomic_DNA"/>
</dbReference>
<feature type="signal peptide" evidence="2">
    <location>
        <begin position="1"/>
        <end position="26"/>
    </location>
</feature>
<keyword evidence="2" id="KW-0732">Signal</keyword>
<feature type="region of interest" description="Disordered" evidence="1">
    <location>
        <begin position="29"/>
        <end position="49"/>
    </location>
</feature>
<dbReference type="OrthoDB" id="9794917at2"/>
<feature type="chain" id="PRO_5015511679" description="DUF5666 domain-containing protein" evidence="2">
    <location>
        <begin position="27"/>
        <end position="340"/>
    </location>
</feature>
<evidence type="ECO:0000256" key="1">
    <source>
        <dbReference type="SAM" id="MobiDB-lite"/>
    </source>
</evidence>
<sequence>MKLSLLKTLSLGVAAGAMSLCSTANAQTTMDNGTTGTMDSSTMSTGMNSSSAMMTPMPVSGTVLRYYVDRSGFVTAMDVQTADGIRMVRFAPSMAQNLTSMYPVGSTASVYVTSSMMGNMTRYDLAGMGTEMPTPTSMMSPMMVSDVDMLRAEPYTTIGAKPTRYMGTLSGYIADPMSGEVLALILDDKTQIRVPRENRLVQASTAPNGITPLMRGAQVVAYGLPEAPRYGSVSPYETRVIGTGIAVNGRALGPLGFGKMAMTKNSSLLGFNLFGGADMTPEETSAMGMGYRPYMAPGSTAGTMAPNGMDGTMAPNGTDGTMVPGTMDSTTTPATTTPGM</sequence>
<dbReference type="AlphaFoldDB" id="A0A2S8SSJ0"/>
<comment type="caution">
    <text evidence="3">The sequence shown here is derived from an EMBL/GenBank/DDBJ whole genome shotgun (WGS) entry which is preliminary data.</text>
</comment>
<protein>
    <recommendedName>
        <fullName evidence="5">DUF5666 domain-containing protein</fullName>
    </recommendedName>
</protein>
<gene>
    <name evidence="3" type="ORF">B1R32_109122</name>
</gene>
<feature type="region of interest" description="Disordered" evidence="1">
    <location>
        <begin position="321"/>
        <end position="340"/>
    </location>
</feature>
<proteinExistence type="predicted"/>
<evidence type="ECO:0000313" key="4">
    <source>
        <dbReference type="Proteomes" id="UP000237684"/>
    </source>
</evidence>
<organism evidence="3 4">
    <name type="scientific">Abditibacterium utsteinense</name>
    <dbReference type="NCBI Taxonomy" id="1960156"/>
    <lineage>
        <taxon>Bacteria</taxon>
        <taxon>Pseudomonadati</taxon>
        <taxon>Abditibacteriota</taxon>
        <taxon>Abditibacteriia</taxon>
        <taxon>Abditibacteriales</taxon>
        <taxon>Abditibacteriaceae</taxon>
        <taxon>Abditibacterium</taxon>
    </lineage>
</organism>